<dbReference type="FunFam" id="3.40.605.10:FF:000001">
    <property type="entry name" value="Aldehyde dehydrogenase 1"/>
    <property type="match status" value="1"/>
</dbReference>
<dbReference type="InterPro" id="IPR029510">
    <property type="entry name" value="Ald_DH_CS_GLU"/>
</dbReference>
<dbReference type="EMBL" id="CP060716">
    <property type="protein sequence ID" value="QNN63940.1"/>
    <property type="molecule type" value="Genomic_DNA"/>
</dbReference>
<organism evidence="6 7">
    <name type="scientific">Leucobacter denitrificans</name>
    <dbReference type="NCBI Taxonomy" id="683042"/>
    <lineage>
        <taxon>Bacteria</taxon>
        <taxon>Bacillati</taxon>
        <taxon>Actinomycetota</taxon>
        <taxon>Actinomycetes</taxon>
        <taxon>Micrococcales</taxon>
        <taxon>Microbacteriaceae</taxon>
        <taxon>Leucobacter</taxon>
    </lineage>
</organism>
<dbReference type="PROSITE" id="PS00687">
    <property type="entry name" value="ALDEHYDE_DEHYDR_GLU"/>
    <property type="match status" value="1"/>
</dbReference>
<dbReference type="KEGG" id="ldn:H9L06_06520"/>
<name>A0A7G9S7W5_9MICO</name>
<evidence type="ECO:0000256" key="2">
    <source>
        <dbReference type="ARBA" id="ARBA00023002"/>
    </source>
</evidence>
<dbReference type="Pfam" id="PF00171">
    <property type="entry name" value="Aldedh"/>
    <property type="match status" value="1"/>
</dbReference>
<feature type="active site" evidence="3">
    <location>
        <position position="247"/>
    </location>
</feature>
<evidence type="ECO:0000256" key="1">
    <source>
        <dbReference type="ARBA" id="ARBA00009986"/>
    </source>
</evidence>
<dbReference type="InterPro" id="IPR015590">
    <property type="entry name" value="Aldehyde_DH_dom"/>
</dbReference>
<evidence type="ECO:0000313" key="7">
    <source>
        <dbReference type="Proteomes" id="UP000515934"/>
    </source>
</evidence>
<comment type="similarity">
    <text evidence="1 4">Belongs to the aldehyde dehydrogenase family.</text>
</comment>
<dbReference type="InterPro" id="IPR016161">
    <property type="entry name" value="Ald_DH/histidinol_DH"/>
</dbReference>
<dbReference type="InterPro" id="IPR016162">
    <property type="entry name" value="Ald_DH_N"/>
</dbReference>
<protein>
    <submittedName>
        <fullName evidence="6">Aldehyde dehydrogenase family protein</fullName>
    </submittedName>
</protein>
<proteinExistence type="inferred from homology"/>
<gene>
    <name evidence="6" type="ORF">H9L06_06520</name>
</gene>
<dbReference type="FunFam" id="3.40.309.10:FF:000009">
    <property type="entry name" value="Aldehyde dehydrogenase A"/>
    <property type="match status" value="1"/>
</dbReference>
<evidence type="ECO:0000313" key="6">
    <source>
        <dbReference type="EMBL" id="QNN63940.1"/>
    </source>
</evidence>
<dbReference type="GO" id="GO:0016620">
    <property type="term" value="F:oxidoreductase activity, acting on the aldehyde or oxo group of donors, NAD or NADP as acceptor"/>
    <property type="evidence" value="ECO:0007669"/>
    <property type="project" value="InterPro"/>
</dbReference>
<dbReference type="Proteomes" id="UP000515934">
    <property type="component" value="Chromosome"/>
</dbReference>
<sequence>MPTLPRLHHVIGGERVDSSEKQAVFNPSTGEEVGAQAVATEQDVDAAVQAAARAFQSWRRTTAAERSEMLLRLADAIEAEGETFARLESLDVGKPISTARDEIPFHTDPLRYFAGAARLAHGSSLGEVGPGLYSRVEREPIGVVGLIIPWNFPLLEAVWKISPALAAGNTVVMKVTGITPLSTTRLFEIAQEIFPPGVLNLVLGNSTGGKALVAHPGVGLLSLTGATSTGKQVAAEGARTLKRMHLELGGKAPVMVHPDIDLRAAAEYLVGTGFANSGQDCTAACRVIVHEAAYDEFVGHYLDFAKQIVMGQGLDETTTMGPLVSAVHRDSVQGFVDRARGYANIALGGDVAGDGGYFVSPTVVLDAAQDSEIIREEVFGPVVSIQRAETEDQMLRWANDCQYGLAGSVWSNDQNITQRAARELNFGTVWINTHLQVLPEAPFGGFGNSGYGKELSMMALEEYSRYKHVMTQTS</sequence>
<evidence type="ECO:0000256" key="4">
    <source>
        <dbReference type="RuleBase" id="RU003345"/>
    </source>
</evidence>
<feature type="domain" description="Aldehyde dehydrogenase" evidence="5">
    <location>
        <begin position="18"/>
        <end position="469"/>
    </location>
</feature>
<accession>A0A7G9S7W5</accession>
<evidence type="ECO:0000256" key="3">
    <source>
        <dbReference type="PROSITE-ProRule" id="PRU10007"/>
    </source>
</evidence>
<dbReference type="Gene3D" id="3.40.309.10">
    <property type="entry name" value="Aldehyde Dehydrogenase, Chain A, domain 2"/>
    <property type="match status" value="1"/>
</dbReference>
<keyword evidence="7" id="KW-1185">Reference proteome</keyword>
<dbReference type="AlphaFoldDB" id="A0A7G9S7W5"/>
<keyword evidence="2 4" id="KW-0560">Oxidoreductase</keyword>
<dbReference type="Gene3D" id="3.40.605.10">
    <property type="entry name" value="Aldehyde Dehydrogenase, Chain A, domain 1"/>
    <property type="match status" value="1"/>
</dbReference>
<dbReference type="InterPro" id="IPR016163">
    <property type="entry name" value="Ald_DH_C"/>
</dbReference>
<dbReference type="PANTHER" id="PTHR11699">
    <property type="entry name" value="ALDEHYDE DEHYDROGENASE-RELATED"/>
    <property type="match status" value="1"/>
</dbReference>
<evidence type="ECO:0000259" key="5">
    <source>
        <dbReference type="Pfam" id="PF00171"/>
    </source>
</evidence>
<dbReference type="SUPFAM" id="SSF53720">
    <property type="entry name" value="ALDH-like"/>
    <property type="match status" value="1"/>
</dbReference>
<reference evidence="6 7" key="1">
    <citation type="submission" date="2020-08" db="EMBL/GenBank/DDBJ databases">
        <title>Genome sequence of Leucobacter denitrificans KACC 14055T.</title>
        <authorList>
            <person name="Hyun D.-W."/>
            <person name="Bae J.-W."/>
        </authorList>
    </citation>
    <scope>NUCLEOTIDE SEQUENCE [LARGE SCALE GENOMIC DNA]</scope>
    <source>
        <strain evidence="6 7">KACC 14055</strain>
    </source>
</reference>